<evidence type="ECO:0000313" key="2">
    <source>
        <dbReference type="EMBL" id="MDR6837363.1"/>
    </source>
</evidence>
<dbReference type="Proteomes" id="UP001249076">
    <property type="component" value="Unassembled WGS sequence"/>
</dbReference>
<gene>
    <name evidence="1" type="ORF">J2W88_003952</name>
    <name evidence="2" type="ORF">J2W93_002201</name>
</gene>
<evidence type="ECO:0000313" key="4">
    <source>
        <dbReference type="Proteomes" id="UP001253458"/>
    </source>
</evidence>
<evidence type="ECO:0000313" key="3">
    <source>
        <dbReference type="Proteomes" id="UP001249076"/>
    </source>
</evidence>
<sequence>MKLQIAVQVGKVKVTISAPVDAIILILALLV</sequence>
<keyword evidence="3" id="KW-1185">Reference proteome</keyword>
<proteinExistence type="predicted"/>
<dbReference type="EMBL" id="JAVDTS010000003">
    <property type="protein sequence ID" value="MDR6837363.1"/>
    <property type="molecule type" value="Genomic_DNA"/>
</dbReference>
<evidence type="ECO:0000313" key="1">
    <source>
        <dbReference type="EMBL" id="MDR6768648.1"/>
    </source>
</evidence>
<dbReference type="AlphaFoldDB" id="A0AAJ2F618"/>
<organism evidence="1 4">
    <name type="scientific">Acidovorax delafieldii</name>
    <name type="common">Pseudomonas delafieldii</name>
    <dbReference type="NCBI Taxonomy" id="47920"/>
    <lineage>
        <taxon>Bacteria</taxon>
        <taxon>Pseudomonadati</taxon>
        <taxon>Pseudomonadota</taxon>
        <taxon>Betaproteobacteria</taxon>
        <taxon>Burkholderiales</taxon>
        <taxon>Comamonadaceae</taxon>
        <taxon>Acidovorax</taxon>
    </lineage>
</organism>
<dbReference type="EMBL" id="JAVDTL010000006">
    <property type="protein sequence ID" value="MDR6768648.1"/>
    <property type="molecule type" value="Genomic_DNA"/>
</dbReference>
<name>A0AAJ2F618_ACIDE</name>
<reference evidence="1 3" key="1">
    <citation type="submission" date="2023-07" db="EMBL/GenBank/DDBJ databases">
        <title>Sorghum-associated microbial communities from plants grown in Nebraska, USA.</title>
        <authorList>
            <person name="Schachtman D."/>
        </authorList>
    </citation>
    <scope>NUCLEOTIDE SEQUENCE</scope>
    <source>
        <strain evidence="2 3">BE105</strain>
        <strain evidence="1">BE69</strain>
    </source>
</reference>
<dbReference type="Proteomes" id="UP001253458">
    <property type="component" value="Unassembled WGS sequence"/>
</dbReference>
<protein>
    <submittedName>
        <fullName evidence="1">Uncharacterized protein</fullName>
    </submittedName>
</protein>
<accession>A0AAJ2F618</accession>
<comment type="caution">
    <text evidence="1">The sequence shown here is derived from an EMBL/GenBank/DDBJ whole genome shotgun (WGS) entry which is preliminary data.</text>
</comment>